<comment type="similarity">
    <text evidence="1">Belongs to the MOG1 family.</text>
</comment>
<dbReference type="Gene3D" id="3.40.1000.10">
    <property type="entry name" value="Mog1/PsbP, alpha/beta/alpha sandwich"/>
    <property type="match status" value="1"/>
</dbReference>
<dbReference type="Pfam" id="PF04603">
    <property type="entry name" value="Mog1"/>
    <property type="match status" value="1"/>
</dbReference>
<dbReference type="InterPro" id="IPR007681">
    <property type="entry name" value="Mog1"/>
</dbReference>
<sequence>MSRFLWTRRCLLRRMERSGGHVINGTEPRPLFGGALSAVVPPGACDVSELREIPDNQEVFAHSNTDQSLIVELLEYQGHVEDGAAARYHFEDVAQSNEVAGPRAAQVNAVTPLPREQLAMRECSSAWMLSGTQLVSKFNEQVGGRCSSHGALSSSAIVSTAETTPPWTVQDFQQLLQSLKILDAGVFG</sequence>
<dbReference type="GO" id="GO:0003254">
    <property type="term" value="P:regulation of membrane depolarization"/>
    <property type="evidence" value="ECO:0007669"/>
    <property type="project" value="TreeGrafter"/>
</dbReference>
<gene>
    <name evidence="4" type="ORF">Z043_103545</name>
</gene>
<dbReference type="AlphaFoldDB" id="A0A0P7XP20"/>
<evidence type="ECO:0000256" key="1">
    <source>
        <dbReference type="ARBA" id="ARBA00010307"/>
    </source>
</evidence>
<keyword evidence="2" id="KW-0813">Transport</keyword>
<dbReference type="GO" id="GO:0017080">
    <property type="term" value="F:sodium channel regulator activity"/>
    <property type="evidence" value="ECO:0007669"/>
    <property type="project" value="TreeGrafter"/>
</dbReference>
<evidence type="ECO:0000256" key="2">
    <source>
        <dbReference type="ARBA" id="ARBA00022448"/>
    </source>
</evidence>
<dbReference type="Proteomes" id="UP000034805">
    <property type="component" value="Unassembled WGS sequence"/>
</dbReference>
<accession>A0A0P7XP20</accession>
<dbReference type="EMBL" id="JARO02000902">
    <property type="protein sequence ID" value="KPP77060.1"/>
    <property type="molecule type" value="Genomic_DNA"/>
</dbReference>
<evidence type="ECO:0000313" key="5">
    <source>
        <dbReference type="Proteomes" id="UP000034805"/>
    </source>
</evidence>
<dbReference type="PANTHER" id="PTHR15837:SF0">
    <property type="entry name" value="RAN GUANINE NUCLEOTIDE RELEASE FACTOR"/>
    <property type="match status" value="1"/>
</dbReference>
<comment type="caution">
    <text evidence="4">The sequence shown here is derived from an EMBL/GenBank/DDBJ whole genome shotgun (WGS) entry which is preliminary data.</text>
</comment>
<dbReference type="GO" id="GO:0060047">
    <property type="term" value="P:heart contraction"/>
    <property type="evidence" value="ECO:0007669"/>
    <property type="project" value="TreeGrafter"/>
</dbReference>
<dbReference type="GO" id="GO:0005634">
    <property type="term" value="C:nucleus"/>
    <property type="evidence" value="ECO:0007669"/>
    <property type="project" value="TreeGrafter"/>
</dbReference>
<dbReference type="GO" id="GO:0005085">
    <property type="term" value="F:guanyl-nucleotide exchange factor activity"/>
    <property type="evidence" value="ECO:0007669"/>
    <property type="project" value="TreeGrafter"/>
</dbReference>
<organism evidence="4 5">
    <name type="scientific">Scleropages formosus</name>
    <name type="common">Asian bonytongue</name>
    <name type="synonym">Osteoglossum formosum</name>
    <dbReference type="NCBI Taxonomy" id="113540"/>
    <lineage>
        <taxon>Eukaryota</taxon>
        <taxon>Metazoa</taxon>
        <taxon>Chordata</taxon>
        <taxon>Craniata</taxon>
        <taxon>Vertebrata</taxon>
        <taxon>Euteleostomi</taxon>
        <taxon>Actinopterygii</taxon>
        <taxon>Neopterygii</taxon>
        <taxon>Teleostei</taxon>
        <taxon>Osteoglossocephala</taxon>
        <taxon>Osteoglossomorpha</taxon>
        <taxon>Osteoglossiformes</taxon>
        <taxon>Osteoglossidae</taxon>
        <taxon>Scleropages</taxon>
    </lineage>
</organism>
<reference evidence="4 5" key="1">
    <citation type="submission" date="2015-08" db="EMBL/GenBank/DDBJ databases">
        <title>The genome of the Asian arowana (Scleropages formosus).</title>
        <authorList>
            <person name="Tan M.H."/>
            <person name="Gan H.M."/>
            <person name="Croft L.J."/>
            <person name="Austin C.M."/>
        </authorList>
    </citation>
    <scope>NUCLEOTIDE SEQUENCE [LARGE SCALE GENOMIC DNA]</scope>
    <source>
        <strain evidence="4">Aro1</strain>
    </source>
</reference>
<proteinExistence type="inferred from homology"/>
<dbReference type="STRING" id="113540.ENSSFOP00015000455"/>
<protein>
    <submittedName>
        <fullName evidence="4">Ran guanine nucleotide release factor-like</fullName>
    </submittedName>
</protein>
<dbReference type="InterPro" id="IPR016123">
    <property type="entry name" value="Mog1/PsbP_a/b/a-sand"/>
</dbReference>
<dbReference type="SUPFAM" id="SSF55724">
    <property type="entry name" value="Mog1p/PsbP-like"/>
    <property type="match status" value="1"/>
</dbReference>
<name>A0A0P7XP20_SCLFO</name>
<dbReference type="GO" id="GO:0006606">
    <property type="term" value="P:protein import into nucleus"/>
    <property type="evidence" value="ECO:0007669"/>
    <property type="project" value="TreeGrafter"/>
</dbReference>
<evidence type="ECO:0000313" key="4">
    <source>
        <dbReference type="EMBL" id="KPP77060.1"/>
    </source>
</evidence>
<dbReference type="GO" id="GO:0031267">
    <property type="term" value="F:small GTPase binding"/>
    <property type="evidence" value="ECO:0007669"/>
    <property type="project" value="TreeGrafter"/>
</dbReference>
<dbReference type="GO" id="GO:0044325">
    <property type="term" value="F:transmembrane transporter binding"/>
    <property type="evidence" value="ECO:0007669"/>
    <property type="project" value="TreeGrafter"/>
</dbReference>
<dbReference type="PANTHER" id="PTHR15837">
    <property type="entry name" value="RAN GUANINE NUCLEOTIDE RELEASE FACTOR"/>
    <property type="match status" value="1"/>
</dbReference>
<keyword evidence="3" id="KW-0653">Protein transport</keyword>
<evidence type="ECO:0000256" key="3">
    <source>
        <dbReference type="ARBA" id="ARBA00022927"/>
    </source>
</evidence>